<feature type="binding site" evidence="8">
    <location>
        <position position="365"/>
    </location>
    <ligand>
        <name>Mg(2+)</name>
        <dbReference type="ChEBI" id="CHEBI:18420"/>
        <label>1</label>
    </ligand>
</feature>
<reference evidence="9" key="1">
    <citation type="submission" date="2025-08" db="UniProtKB">
        <authorList>
            <consortium name="Ensembl"/>
        </authorList>
    </citation>
    <scope>IDENTIFICATION</scope>
</reference>
<dbReference type="PANTHER" id="PTHR16222">
    <property type="entry name" value="ADP-RIBOSYLGLYCOHYDROLASE"/>
    <property type="match status" value="1"/>
</dbReference>
<evidence type="ECO:0000313" key="10">
    <source>
        <dbReference type="Proteomes" id="UP000694388"/>
    </source>
</evidence>
<evidence type="ECO:0000256" key="8">
    <source>
        <dbReference type="PIRSR" id="PIRSR605502-1"/>
    </source>
</evidence>
<evidence type="ECO:0000256" key="5">
    <source>
        <dbReference type="ARBA" id="ARBA00049773"/>
    </source>
</evidence>
<evidence type="ECO:0000256" key="6">
    <source>
        <dbReference type="ARBA" id="ARBA00049798"/>
    </source>
</evidence>
<keyword evidence="10" id="KW-1185">Reference proteome</keyword>
<evidence type="ECO:0000256" key="7">
    <source>
        <dbReference type="ARBA" id="ARBA00049810"/>
    </source>
</evidence>
<evidence type="ECO:0000256" key="4">
    <source>
        <dbReference type="ARBA" id="ARBA00049725"/>
    </source>
</evidence>
<dbReference type="Gene3D" id="1.10.4080.10">
    <property type="entry name" value="ADP-ribosylation/Crystallin J1"/>
    <property type="match status" value="1"/>
</dbReference>
<evidence type="ECO:0000256" key="2">
    <source>
        <dbReference type="ARBA" id="ARBA00022801"/>
    </source>
</evidence>
<dbReference type="GeneTree" id="ENSGT00530000063627"/>
<feature type="binding site" evidence="8">
    <location>
        <position position="109"/>
    </location>
    <ligand>
        <name>Mg(2+)</name>
        <dbReference type="ChEBI" id="CHEBI:18420"/>
        <label>1</label>
    </ligand>
</feature>
<name>A0A8C4WYV9_EPTBU</name>
<evidence type="ECO:0000256" key="3">
    <source>
        <dbReference type="ARBA" id="ARBA00049582"/>
    </source>
</evidence>
<keyword evidence="8" id="KW-0479">Metal-binding</keyword>
<dbReference type="SUPFAM" id="SSF101478">
    <property type="entry name" value="ADP-ribosylglycohydrolase"/>
    <property type="match status" value="1"/>
</dbReference>
<accession>A0A8C4WYV9</accession>
<dbReference type="Pfam" id="PF03747">
    <property type="entry name" value="ADP_ribosyl_GH"/>
    <property type="match status" value="1"/>
</dbReference>
<feature type="binding site" evidence="8">
    <location>
        <position position="110"/>
    </location>
    <ligand>
        <name>Mg(2+)</name>
        <dbReference type="ChEBI" id="CHEBI:18420"/>
        <label>1</label>
    </ligand>
</feature>
<keyword evidence="2" id="KW-0378">Hydrolase</keyword>
<proteinExistence type="inferred from homology"/>
<organism evidence="9 10">
    <name type="scientific">Eptatretus burgeri</name>
    <name type="common">Inshore hagfish</name>
    <dbReference type="NCBI Taxonomy" id="7764"/>
    <lineage>
        <taxon>Eukaryota</taxon>
        <taxon>Metazoa</taxon>
        <taxon>Chordata</taxon>
        <taxon>Craniata</taxon>
        <taxon>Vertebrata</taxon>
        <taxon>Cyclostomata</taxon>
        <taxon>Myxini</taxon>
        <taxon>Myxiniformes</taxon>
        <taxon>Myxinidae</taxon>
        <taxon>Eptatretinae</taxon>
        <taxon>Eptatretus</taxon>
    </lineage>
</organism>
<sequence>MCPITEGDSYKKKHRRCFYIQNQGNKGDQKEAQRGRDSRLIYNMAEVEMGEVTEEHYMAAMLLSAAGDALGYKNSSWEFCVDGVKIHDELKTLGGLNSLCLEQTSWPVSDDTVMHLATGEAMVDVGQIEDFDELEKKLYPKIADYYKKCMGDMFGRAPGMTSVNWIPKLQPNISGGLFIPFNPKGGGCGAAMRAMAIGLRFPVPQKLEWLIAVAVESGRMSHHHPTGYLGAVAAAFFTSLAVQRVPPRSWGAALLGEALPAARRYVQQAGRYVQQNLDSWPYFETKWRDYLELRGISDGCSEPIFPVDEARPSARDAFYASLSFSGWGGSSGHDIGLIAYDAILAAGPSWKELCLRAALHGGDSDSTGSLAGCLWGAMYGLKSIPQNHYSSLEYRSRLENVGRGLFAVARKDRYK</sequence>
<evidence type="ECO:0000256" key="1">
    <source>
        <dbReference type="ARBA" id="ARBA00010702"/>
    </source>
</evidence>
<dbReference type="GO" id="GO:0003875">
    <property type="term" value="F:ADP-ribosylarginine hydrolase activity"/>
    <property type="evidence" value="ECO:0007669"/>
    <property type="project" value="UniProtKB-EC"/>
</dbReference>
<comment type="cofactor">
    <cofactor evidence="8">
        <name>Mg(2+)</name>
        <dbReference type="ChEBI" id="CHEBI:18420"/>
    </cofactor>
    <text evidence="8">Binds 2 magnesium ions per subunit.</text>
</comment>
<feature type="binding site" evidence="8">
    <location>
        <position position="111"/>
    </location>
    <ligand>
        <name>Mg(2+)</name>
        <dbReference type="ChEBI" id="CHEBI:18420"/>
        <label>1</label>
    </ligand>
</feature>
<dbReference type="EC" id="3.2.2.19" evidence="4"/>
<comment type="function">
    <text evidence="3">Specifically acts as an arginine mono-ADP-ribosylhydrolase by mediating the removal of mono-ADP-ribose attached to arginine residues on proteins.</text>
</comment>
<protein>
    <recommendedName>
        <fullName evidence="5">ADP-ribosylhydrolase ARH1</fullName>
        <ecNumber evidence="4">3.2.2.19</ecNumber>
    </recommendedName>
    <alternativeName>
        <fullName evidence="6">ADP-ribose-L-arginine cleaving enzyme</fullName>
    </alternativeName>
    <alternativeName>
        <fullName evidence="7">[Protein ADP-ribosylarginine] hydrolase</fullName>
    </alternativeName>
</protein>
<dbReference type="InterPro" id="IPR050792">
    <property type="entry name" value="ADP-ribosylglycohydrolase"/>
</dbReference>
<dbReference type="AlphaFoldDB" id="A0A8C4WYV9"/>
<comment type="similarity">
    <text evidence="1">Belongs to the ADP-ribosylglycohydrolase family.</text>
</comment>
<dbReference type="PANTHER" id="PTHR16222:SF26">
    <property type="entry name" value="ADP-RIBOSYLHYDROLASE ARH1"/>
    <property type="match status" value="1"/>
</dbReference>
<feature type="binding site" evidence="8">
    <location>
        <position position="363"/>
    </location>
    <ligand>
        <name>Mg(2+)</name>
        <dbReference type="ChEBI" id="CHEBI:18420"/>
        <label>1</label>
    </ligand>
</feature>
<evidence type="ECO:0000313" key="9">
    <source>
        <dbReference type="Ensembl" id="ENSEBUP00000020969.1"/>
    </source>
</evidence>
<keyword evidence="8" id="KW-0460">Magnesium</keyword>
<dbReference type="Ensembl" id="ENSEBUT00000021545.1">
    <property type="protein sequence ID" value="ENSEBUP00000020969.1"/>
    <property type="gene ID" value="ENSEBUG00000012965.1"/>
</dbReference>
<dbReference type="GO" id="GO:0046872">
    <property type="term" value="F:metal ion binding"/>
    <property type="evidence" value="ECO:0007669"/>
    <property type="project" value="UniProtKB-KW"/>
</dbReference>
<feature type="binding site" evidence="8">
    <location>
        <position position="366"/>
    </location>
    <ligand>
        <name>Mg(2+)</name>
        <dbReference type="ChEBI" id="CHEBI:18420"/>
        <label>1</label>
    </ligand>
</feature>
<dbReference type="Proteomes" id="UP000694388">
    <property type="component" value="Unplaced"/>
</dbReference>
<dbReference type="InterPro" id="IPR005502">
    <property type="entry name" value="Ribosyl_crysJ1"/>
</dbReference>
<reference evidence="9" key="2">
    <citation type="submission" date="2025-09" db="UniProtKB">
        <authorList>
            <consortium name="Ensembl"/>
        </authorList>
    </citation>
    <scope>IDENTIFICATION</scope>
</reference>
<dbReference type="InterPro" id="IPR036705">
    <property type="entry name" value="Ribosyl_crysJ1_sf"/>
</dbReference>